<dbReference type="PANTHER" id="PTHR43248:SF2">
    <property type="entry name" value="PROLYL AMINOPEPTIDASE"/>
    <property type="match status" value="1"/>
</dbReference>
<feature type="domain" description="AB hydrolase-1" evidence="3">
    <location>
        <begin position="77"/>
        <end position="247"/>
    </location>
</feature>
<dbReference type="GO" id="GO:0008233">
    <property type="term" value="F:peptidase activity"/>
    <property type="evidence" value="ECO:0007669"/>
    <property type="project" value="InterPro"/>
</dbReference>
<dbReference type="GO" id="GO:0006508">
    <property type="term" value="P:proteolysis"/>
    <property type="evidence" value="ECO:0007669"/>
    <property type="project" value="InterPro"/>
</dbReference>
<dbReference type="RefSeq" id="XP_064701955.1">
    <property type="nucleotide sequence ID" value="XM_064851714.1"/>
</dbReference>
<proteinExistence type="inferred from homology"/>
<dbReference type="InterPro" id="IPR000073">
    <property type="entry name" value="AB_hydrolase_1"/>
</dbReference>
<keyword evidence="5" id="KW-1185">Reference proteome</keyword>
<reference evidence="4 5" key="1">
    <citation type="submission" date="2023-08" db="EMBL/GenBank/DDBJ databases">
        <title>Black Yeasts Isolated from many extreme environments.</title>
        <authorList>
            <person name="Coleine C."/>
            <person name="Stajich J.E."/>
            <person name="Selbmann L."/>
        </authorList>
    </citation>
    <scope>NUCLEOTIDE SEQUENCE [LARGE SCALE GENOMIC DNA]</scope>
    <source>
        <strain evidence="4 5">CCFEE 5792</strain>
    </source>
</reference>
<evidence type="ECO:0000259" key="3">
    <source>
        <dbReference type="Pfam" id="PF00561"/>
    </source>
</evidence>
<comment type="similarity">
    <text evidence="1">Belongs to the peptidase S33 family.</text>
</comment>
<name>A0AAV9MY08_9EURO</name>
<dbReference type="Proteomes" id="UP001358417">
    <property type="component" value="Unassembled WGS sequence"/>
</dbReference>
<evidence type="ECO:0000313" key="4">
    <source>
        <dbReference type="EMBL" id="KAK5046364.1"/>
    </source>
</evidence>
<dbReference type="SUPFAM" id="SSF53474">
    <property type="entry name" value="alpha/beta-Hydrolases"/>
    <property type="match status" value="1"/>
</dbReference>
<dbReference type="PRINTS" id="PR00793">
    <property type="entry name" value="PROAMNOPTASE"/>
</dbReference>
<comment type="caution">
    <text evidence="4">The sequence shown here is derived from an EMBL/GenBank/DDBJ whole genome shotgun (WGS) entry which is preliminary data.</text>
</comment>
<evidence type="ECO:0000256" key="2">
    <source>
        <dbReference type="ARBA" id="ARBA00022801"/>
    </source>
</evidence>
<evidence type="ECO:0000313" key="5">
    <source>
        <dbReference type="Proteomes" id="UP001358417"/>
    </source>
</evidence>
<protein>
    <recommendedName>
        <fullName evidence="3">AB hydrolase-1 domain-containing protein</fullName>
    </recommendedName>
</protein>
<accession>A0AAV9MY08</accession>
<dbReference type="AlphaFoldDB" id="A0AAV9MY08"/>
<keyword evidence="2" id="KW-0378">Hydrolase</keyword>
<evidence type="ECO:0000256" key="1">
    <source>
        <dbReference type="ARBA" id="ARBA00010088"/>
    </source>
</evidence>
<dbReference type="InterPro" id="IPR002410">
    <property type="entry name" value="Peptidase_S33"/>
</dbReference>
<sequence length="472" mass="53206">MAPPKIAIKPATLLSSTTHQVPGKLLVTELFFSVPLDHANPDTSETLRIFCRCTEKFENPVGGRSAKPKDAEQQLPFLVYIQGGPGFGSPPPQDFPVTKEVLDRGYKFISFDHRGMGLSTTATAATVTAKGSPQKQLDYLQYFRADSAVRDLEAIRLCLTADYPEDKRKWSIMGQSYGGYASVTYLSLYPEGLKESFIFGGLPPLKQKMPDDAIRSLFRRVAGRNEKYYEKYAEDKLRVRRLVQFIEEKKPVLPSGIPLTVSRFLQLGIMFGFHGGFDTVHNAVLRANNDLDMFGFLTRPTLSALEGFPNFDDHVLYALVHGPLYAQGTKSNWVFDRVISEHEFSSDFAHRLEKSEDRDGAKQYFTGEMVFKSVFDDHIELHNLRDAAELLEQKTDWPSLYNVDQLSKNNVPVYAAVFVDDMYVDFGFSSDTAKTIQGCKTFVTNVMYHDAVRSKTAEVLKGVFDLRDDTID</sequence>
<gene>
    <name evidence="4" type="ORF">LTR84_008165</name>
</gene>
<dbReference type="EMBL" id="JAVRRD010000030">
    <property type="protein sequence ID" value="KAK5046364.1"/>
    <property type="molecule type" value="Genomic_DNA"/>
</dbReference>
<dbReference type="InterPro" id="IPR051601">
    <property type="entry name" value="Serine_prot/Carboxylest_S33"/>
</dbReference>
<dbReference type="PANTHER" id="PTHR43248">
    <property type="entry name" value="2-SUCCINYL-6-HYDROXY-2,4-CYCLOHEXADIENE-1-CARBOXYLATE SYNTHASE"/>
    <property type="match status" value="1"/>
</dbReference>
<organism evidence="4 5">
    <name type="scientific">Exophiala bonariae</name>
    <dbReference type="NCBI Taxonomy" id="1690606"/>
    <lineage>
        <taxon>Eukaryota</taxon>
        <taxon>Fungi</taxon>
        <taxon>Dikarya</taxon>
        <taxon>Ascomycota</taxon>
        <taxon>Pezizomycotina</taxon>
        <taxon>Eurotiomycetes</taxon>
        <taxon>Chaetothyriomycetidae</taxon>
        <taxon>Chaetothyriales</taxon>
        <taxon>Herpotrichiellaceae</taxon>
        <taxon>Exophiala</taxon>
    </lineage>
</organism>
<dbReference type="Gene3D" id="3.40.50.1820">
    <property type="entry name" value="alpha/beta hydrolase"/>
    <property type="match status" value="1"/>
</dbReference>
<dbReference type="InterPro" id="IPR029058">
    <property type="entry name" value="AB_hydrolase_fold"/>
</dbReference>
<dbReference type="Pfam" id="PF00561">
    <property type="entry name" value="Abhydrolase_1"/>
    <property type="match status" value="1"/>
</dbReference>
<dbReference type="GeneID" id="89976329"/>